<proteinExistence type="predicted"/>
<feature type="region of interest" description="Disordered" evidence="1">
    <location>
        <begin position="173"/>
        <end position="199"/>
    </location>
</feature>
<evidence type="ECO:0000313" key="3">
    <source>
        <dbReference type="Proteomes" id="UP001243364"/>
    </source>
</evidence>
<dbReference type="RefSeq" id="WP_061334931.1">
    <property type="nucleotide sequence ID" value="NZ_JAUSYA010000001.1"/>
</dbReference>
<name>A0ABU0Q8Y1_STRAH</name>
<keyword evidence="3" id="KW-1185">Reference proteome</keyword>
<protein>
    <submittedName>
        <fullName evidence="2">Uncharacterized protein</fullName>
    </submittedName>
</protein>
<organism evidence="2 3">
    <name type="scientific">Streptomyces achromogenes</name>
    <dbReference type="NCBI Taxonomy" id="67255"/>
    <lineage>
        <taxon>Bacteria</taxon>
        <taxon>Bacillati</taxon>
        <taxon>Actinomycetota</taxon>
        <taxon>Actinomycetes</taxon>
        <taxon>Kitasatosporales</taxon>
        <taxon>Streptomycetaceae</taxon>
        <taxon>Streptomyces</taxon>
    </lineage>
</organism>
<dbReference type="EMBL" id="JAUSYA010000001">
    <property type="protein sequence ID" value="MDQ0687122.1"/>
    <property type="molecule type" value="Genomic_DNA"/>
</dbReference>
<reference evidence="2 3" key="1">
    <citation type="submission" date="2023-07" db="EMBL/GenBank/DDBJ databases">
        <title>Comparative genomics of wheat-associated soil bacteria to identify genetic determinants of phenazine resistance.</title>
        <authorList>
            <person name="Mouncey N."/>
        </authorList>
    </citation>
    <scope>NUCLEOTIDE SEQUENCE [LARGE SCALE GENOMIC DNA]</scope>
    <source>
        <strain evidence="2 3">W4I19-2</strain>
    </source>
</reference>
<sequence>MSLLDIPDVFIGSTDDGHTFVVLNRRIRDTDRLLTEAGFLTREHLGRTLYLLPPGTAQDAHERAGIAMYGLLAHTHDLVDLAWTTRQDGATPSHEPDVAIRFTDHAVTATAATGRADAVLVQHGFIPAGAKQQYALTPGLGDRDVLSAVVRAEAHLYADGISVRIGLGIATPQDIPPASSRPGAAPAPPPTTQVQRRSH</sequence>
<dbReference type="Proteomes" id="UP001243364">
    <property type="component" value="Unassembled WGS sequence"/>
</dbReference>
<gene>
    <name evidence="2" type="ORF">QFZ56_006085</name>
</gene>
<evidence type="ECO:0000313" key="2">
    <source>
        <dbReference type="EMBL" id="MDQ0687122.1"/>
    </source>
</evidence>
<accession>A0ABU0Q8Y1</accession>
<evidence type="ECO:0000256" key="1">
    <source>
        <dbReference type="SAM" id="MobiDB-lite"/>
    </source>
</evidence>
<comment type="caution">
    <text evidence="2">The sequence shown here is derived from an EMBL/GenBank/DDBJ whole genome shotgun (WGS) entry which is preliminary data.</text>
</comment>